<organism evidence="12 13">
    <name type="scientific">Mytilus coruscus</name>
    <name type="common">Sea mussel</name>
    <dbReference type="NCBI Taxonomy" id="42192"/>
    <lineage>
        <taxon>Eukaryota</taxon>
        <taxon>Metazoa</taxon>
        <taxon>Spiralia</taxon>
        <taxon>Lophotrochozoa</taxon>
        <taxon>Mollusca</taxon>
        <taxon>Bivalvia</taxon>
        <taxon>Autobranchia</taxon>
        <taxon>Pteriomorphia</taxon>
        <taxon>Mytilida</taxon>
        <taxon>Mytiloidea</taxon>
        <taxon>Mytilidae</taxon>
        <taxon>Mytilinae</taxon>
        <taxon>Mytilus</taxon>
    </lineage>
</organism>
<reference evidence="12 13" key="1">
    <citation type="submission" date="2020-06" db="EMBL/GenBank/DDBJ databases">
        <authorList>
            <person name="Li R."/>
            <person name="Bekaert M."/>
        </authorList>
    </citation>
    <scope>NUCLEOTIDE SEQUENCE [LARGE SCALE GENOMIC DNA]</scope>
    <source>
        <strain evidence="13">wild</strain>
    </source>
</reference>
<accession>A0A6J8DLR8</accession>
<dbReference type="PANTHER" id="PTHR11575:SF24">
    <property type="entry name" value="5'-NUCLEOTIDASE"/>
    <property type="match status" value="1"/>
</dbReference>
<keyword evidence="9" id="KW-0472">Membrane</keyword>
<evidence type="ECO:0000259" key="11">
    <source>
        <dbReference type="Pfam" id="PF02872"/>
    </source>
</evidence>
<keyword evidence="13" id="KW-1185">Reference proteome</keyword>
<dbReference type="InterPro" id="IPR006146">
    <property type="entry name" value="5'-Nucleotdase_CS"/>
</dbReference>
<evidence type="ECO:0000256" key="7">
    <source>
        <dbReference type="ARBA" id="ARBA00022801"/>
    </source>
</evidence>
<evidence type="ECO:0000256" key="2">
    <source>
        <dbReference type="ARBA" id="ARBA00006654"/>
    </source>
</evidence>
<feature type="transmembrane region" description="Helical" evidence="9">
    <location>
        <begin position="7"/>
        <end position="29"/>
    </location>
</feature>
<dbReference type="EMBL" id="CACVKT020007611">
    <property type="protein sequence ID" value="CAC5408885.1"/>
    <property type="molecule type" value="Genomic_DNA"/>
</dbReference>
<comment type="catalytic activity">
    <reaction evidence="1">
        <text>a ribonucleoside 5'-phosphate + H2O = a ribonucleoside + phosphate</text>
        <dbReference type="Rhea" id="RHEA:12484"/>
        <dbReference type="ChEBI" id="CHEBI:15377"/>
        <dbReference type="ChEBI" id="CHEBI:18254"/>
        <dbReference type="ChEBI" id="CHEBI:43474"/>
        <dbReference type="ChEBI" id="CHEBI:58043"/>
        <dbReference type="EC" id="3.1.3.5"/>
    </reaction>
</comment>
<dbReference type="Pfam" id="PF02872">
    <property type="entry name" value="5_nucleotid_C"/>
    <property type="match status" value="1"/>
</dbReference>
<evidence type="ECO:0000256" key="6">
    <source>
        <dbReference type="ARBA" id="ARBA00022741"/>
    </source>
</evidence>
<dbReference type="PROSITE" id="PS00785">
    <property type="entry name" value="5_NUCLEOTIDASE_1"/>
    <property type="match status" value="1"/>
</dbReference>
<dbReference type="FunFam" id="3.90.780.10:FF:000001">
    <property type="entry name" value="NT5E isoform 3"/>
    <property type="match status" value="1"/>
</dbReference>
<dbReference type="GO" id="GO:0000166">
    <property type="term" value="F:nucleotide binding"/>
    <property type="evidence" value="ECO:0007669"/>
    <property type="project" value="UniProtKB-KW"/>
</dbReference>
<keyword evidence="4" id="KW-0479">Metal-binding</keyword>
<dbReference type="PANTHER" id="PTHR11575">
    <property type="entry name" value="5'-NUCLEOTIDASE-RELATED"/>
    <property type="match status" value="1"/>
</dbReference>
<evidence type="ECO:0000256" key="8">
    <source>
        <dbReference type="RuleBase" id="RU362119"/>
    </source>
</evidence>
<proteinExistence type="inferred from homology"/>
<evidence type="ECO:0000259" key="10">
    <source>
        <dbReference type="Pfam" id="PF00149"/>
    </source>
</evidence>
<dbReference type="EC" id="3.1.3.5" evidence="3"/>
<dbReference type="AlphaFoldDB" id="A0A6J8DLR8"/>
<sequence>MNLYAFFILRSAVVFIIVQTVTGFNLVILHTNDIHAHLEQMNKYTSACKNEDVEKGLCYGGIARRVTKVKEIRSTYDNVVLLDAGDQFQGSLWFNIFKGREASLFMNELEYDAMTFGNHEFDNGVAGLVPFLDNITFPVTTCNLDASRESRLQGKFEQRVVLNVNGQKIGIVGYITEDTSSISNPGNTVSFKPVVEAVRQEVATLKSQGVKIIIGVGHYGYGRDKKLAEAVDGLDVLVGGHTHSFLYTGKAPSNEKSEGPYPTIITQSNGRKVLVVQTFWAGKYLGFLNVSFNSDGDVDSWNGEPILLDNSTAQDPDIERILDTMKPAVEKEKNKIVGYSSVYLEGDNKVCRLHECNLGNLITDGMVTFHASRNSKNDSWTDKPIAILNSGGIRSPIGQGNISKGDVLTTMPFGNMVDVITIKGKYIRAAFEHSVEFYDPIDRPGAFLQVSGIHVTYNLCNDPGSRVVSIYTRCGDCWIPRYQLLDDEKIYRVIALNFVIKGGDGYTVIHDNYIHHVEYNSLDSNVFIKYLQSNRPIIKGVEGRIKIQHDCTNSSCTTSLSLLLILCASLMDILGKWS</sequence>
<keyword evidence="7 8" id="KW-0378">Hydrolase</keyword>
<dbReference type="SUPFAM" id="SSF56300">
    <property type="entry name" value="Metallo-dependent phosphatases"/>
    <property type="match status" value="1"/>
</dbReference>
<dbReference type="GO" id="GO:0005886">
    <property type="term" value="C:plasma membrane"/>
    <property type="evidence" value="ECO:0007669"/>
    <property type="project" value="TreeGrafter"/>
</dbReference>
<feature type="domain" description="5'-Nucleotidase C-terminal" evidence="11">
    <location>
        <begin position="337"/>
        <end position="509"/>
    </location>
</feature>
<keyword evidence="9" id="KW-1133">Transmembrane helix</keyword>
<keyword evidence="9" id="KW-0812">Transmembrane</keyword>
<dbReference type="Gene3D" id="3.60.21.10">
    <property type="match status" value="1"/>
</dbReference>
<dbReference type="InterPro" id="IPR008334">
    <property type="entry name" value="5'-Nucleotdase_C"/>
</dbReference>
<evidence type="ECO:0000256" key="1">
    <source>
        <dbReference type="ARBA" id="ARBA00000815"/>
    </source>
</evidence>
<dbReference type="Pfam" id="PF00149">
    <property type="entry name" value="Metallophos"/>
    <property type="match status" value="1"/>
</dbReference>
<dbReference type="GO" id="GO:0008253">
    <property type="term" value="F:5'-nucleotidase activity"/>
    <property type="evidence" value="ECO:0007669"/>
    <property type="project" value="UniProtKB-EC"/>
</dbReference>
<dbReference type="GO" id="GO:0046872">
    <property type="term" value="F:metal ion binding"/>
    <property type="evidence" value="ECO:0007669"/>
    <property type="project" value="UniProtKB-KW"/>
</dbReference>
<dbReference type="PRINTS" id="PR01607">
    <property type="entry name" value="APYRASEFAMLY"/>
</dbReference>
<evidence type="ECO:0000313" key="13">
    <source>
        <dbReference type="Proteomes" id="UP000507470"/>
    </source>
</evidence>
<dbReference type="Gene3D" id="3.90.780.10">
    <property type="entry name" value="5'-Nucleotidase, C-terminal domain"/>
    <property type="match status" value="1"/>
</dbReference>
<dbReference type="InterPro" id="IPR029052">
    <property type="entry name" value="Metallo-depent_PP-like"/>
</dbReference>
<dbReference type="SUPFAM" id="SSF55816">
    <property type="entry name" value="5'-nucleotidase (syn. UDP-sugar hydrolase), C-terminal domain"/>
    <property type="match status" value="1"/>
</dbReference>
<comment type="similarity">
    <text evidence="2 8">Belongs to the 5'-nucleotidase family.</text>
</comment>
<evidence type="ECO:0000313" key="12">
    <source>
        <dbReference type="EMBL" id="CAC5408885.1"/>
    </source>
</evidence>
<keyword evidence="6 8" id="KW-0547">Nucleotide-binding</keyword>
<evidence type="ECO:0000256" key="4">
    <source>
        <dbReference type="ARBA" id="ARBA00022723"/>
    </source>
</evidence>
<dbReference type="InterPro" id="IPR004843">
    <property type="entry name" value="Calcineurin-like_PHP"/>
</dbReference>
<evidence type="ECO:0000256" key="9">
    <source>
        <dbReference type="SAM" id="Phobius"/>
    </source>
</evidence>
<dbReference type="FunFam" id="3.60.21.10:FF:000020">
    <property type="entry name" value="NT5E isoform 4"/>
    <property type="match status" value="1"/>
</dbReference>
<feature type="domain" description="Calcineurin-like phosphoesterase" evidence="10">
    <location>
        <begin position="27"/>
        <end position="244"/>
    </location>
</feature>
<keyword evidence="5" id="KW-0732">Signal</keyword>
<dbReference type="InterPro" id="IPR006179">
    <property type="entry name" value="5_nucleotidase/apyrase"/>
</dbReference>
<dbReference type="OrthoDB" id="7722975at2759"/>
<dbReference type="InterPro" id="IPR036907">
    <property type="entry name" value="5'-Nucleotdase_C_sf"/>
</dbReference>
<evidence type="ECO:0000256" key="3">
    <source>
        <dbReference type="ARBA" id="ARBA00012643"/>
    </source>
</evidence>
<evidence type="ECO:0000256" key="5">
    <source>
        <dbReference type="ARBA" id="ARBA00022729"/>
    </source>
</evidence>
<gene>
    <name evidence="12" type="ORF">MCOR_42231</name>
</gene>
<dbReference type="GO" id="GO:0006196">
    <property type="term" value="P:AMP catabolic process"/>
    <property type="evidence" value="ECO:0007669"/>
    <property type="project" value="TreeGrafter"/>
</dbReference>
<name>A0A6J8DLR8_MYTCO</name>
<dbReference type="CDD" id="cd07409">
    <property type="entry name" value="MPP_CD73_N"/>
    <property type="match status" value="1"/>
</dbReference>
<dbReference type="Proteomes" id="UP000507470">
    <property type="component" value="Unassembled WGS sequence"/>
</dbReference>
<protein>
    <recommendedName>
        <fullName evidence="3">5'-nucleotidase</fullName>
        <ecNumber evidence="3">3.1.3.5</ecNumber>
    </recommendedName>
</protein>